<reference evidence="2 3" key="1">
    <citation type="journal article" date="2016" name="Nat. Commun.">
        <title>Ectomycorrhizal ecology is imprinted in the genome of the dominant symbiotic fungus Cenococcum geophilum.</title>
        <authorList>
            <consortium name="DOE Joint Genome Institute"/>
            <person name="Peter M."/>
            <person name="Kohler A."/>
            <person name="Ohm R.A."/>
            <person name="Kuo A."/>
            <person name="Krutzmann J."/>
            <person name="Morin E."/>
            <person name="Arend M."/>
            <person name="Barry K.W."/>
            <person name="Binder M."/>
            <person name="Choi C."/>
            <person name="Clum A."/>
            <person name="Copeland A."/>
            <person name="Grisel N."/>
            <person name="Haridas S."/>
            <person name="Kipfer T."/>
            <person name="LaButti K."/>
            <person name="Lindquist E."/>
            <person name="Lipzen A."/>
            <person name="Maire R."/>
            <person name="Meier B."/>
            <person name="Mihaltcheva S."/>
            <person name="Molinier V."/>
            <person name="Murat C."/>
            <person name="Poggeler S."/>
            <person name="Quandt C.A."/>
            <person name="Sperisen C."/>
            <person name="Tritt A."/>
            <person name="Tisserant E."/>
            <person name="Crous P.W."/>
            <person name="Henrissat B."/>
            <person name="Nehls U."/>
            <person name="Egli S."/>
            <person name="Spatafora J.W."/>
            <person name="Grigoriev I.V."/>
            <person name="Martin F.M."/>
        </authorList>
    </citation>
    <scope>NUCLEOTIDE SEQUENCE [LARGE SCALE GENOMIC DNA]</scope>
    <source>
        <strain evidence="2 3">CBS 207.34</strain>
    </source>
</reference>
<evidence type="ECO:0000256" key="1">
    <source>
        <dbReference type="SAM" id="MobiDB-lite"/>
    </source>
</evidence>
<dbReference type="Proteomes" id="UP000250140">
    <property type="component" value="Unassembled WGS sequence"/>
</dbReference>
<protein>
    <submittedName>
        <fullName evidence="2">Uncharacterized protein</fullName>
    </submittedName>
</protein>
<dbReference type="EMBL" id="KV751002">
    <property type="protein sequence ID" value="OCL02111.1"/>
    <property type="molecule type" value="Genomic_DNA"/>
</dbReference>
<gene>
    <name evidence="2" type="ORF">AOQ84DRAFT_369533</name>
</gene>
<organism evidence="2 3">
    <name type="scientific">Glonium stellatum</name>
    <dbReference type="NCBI Taxonomy" id="574774"/>
    <lineage>
        <taxon>Eukaryota</taxon>
        <taxon>Fungi</taxon>
        <taxon>Dikarya</taxon>
        <taxon>Ascomycota</taxon>
        <taxon>Pezizomycotina</taxon>
        <taxon>Dothideomycetes</taxon>
        <taxon>Pleosporomycetidae</taxon>
        <taxon>Gloniales</taxon>
        <taxon>Gloniaceae</taxon>
        <taxon>Glonium</taxon>
    </lineage>
</organism>
<proteinExistence type="predicted"/>
<sequence length="539" mass="60182">MDPLSLTASIVSVAAIATNIARLVQNLSKTNDPSIKLIRAKLMSERRKVANWMLVMRVETADDIARKILPEDYADVKELLDDIMEYFKSASTKLGKLDLRGGKDISPKTIAARLRWIYGEFDDLKLLVETIEALTTALYAIAEPPPKYGPSWTGSNPPGPAPGRDTQPGFFTPPDPNIGGLFPAEDEPSRTPSAPSDRKPMLNLYERCWRALSFIASQTNGTTYDEATKKVTLRVKTWATEFFDGSYPIDRILTKEKDGERVNEPMRTAIIGTLVDIALIEEQFLSSLSKTCHDRDRRRLEELQLEVVAMLGTEGIVDIAVEHSSPLLDEPESDETNKLAVECITNAVNSLFDILPALRTLRREQVLEEELLDVGREIRSSKAKMPVVLRDVSTGGQRSTTEWLETSINTTSEMENFLLKQEQQARERGESVDVVYSQLVRKERERLEEWSKAVSRKGQITLGEDETEKAKIILQRFTDNLPANISSVPFGDEKGPNTPSSGKAAIADSVIDGKNIQKFLESLNITNEGLWQMRGVSDV</sequence>
<keyword evidence="3" id="KW-1185">Reference proteome</keyword>
<name>A0A8E2EP83_9PEZI</name>
<evidence type="ECO:0000313" key="2">
    <source>
        <dbReference type="EMBL" id="OCL02111.1"/>
    </source>
</evidence>
<dbReference type="OrthoDB" id="10482300at2759"/>
<dbReference type="AlphaFoldDB" id="A0A8E2EP83"/>
<accession>A0A8E2EP83</accession>
<evidence type="ECO:0000313" key="3">
    <source>
        <dbReference type="Proteomes" id="UP000250140"/>
    </source>
</evidence>
<feature type="region of interest" description="Disordered" evidence="1">
    <location>
        <begin position="149"/>
        <end position="199"/>
    </location>
</feature>